<proteinExistence type="predicted"/>
<dbReference type="Proteomes" id="UP000887579">
    <property type="component" value="Unplaced"/>
</dbReference>
<reference evidence="2" key="1">
    <citation type="submission" date="2022-11" db="UniProtKB">
        <authorList>
            <consortium name="WormBaseParasite"/>
        </authorList>
    </citation>
    <scope>IDENTIFICATION</scope>
</reference>
<accession>A0AC34FAB3</accession>
<dbReference type="WBParaSite" id="ES5_v2.g14177.t1">
    <property type="protein sequence ID" value="ES5_v2.g14177.t1"/>
    <property type="gene ID" value="ES5_v2.g14177"/>
</dbReference>
<name>A0AC34FAB3_9BILA</name>
<organism evidence="1 2">
    <name type="scientific">Panagrolaimus sp. ES5</name>
    <dbReference type="NCBI Taxonomy" id="591445"/>
    <lineage>
        <taxon>Eukaryota</taxon>
        <taxon>Metazoa</taxon>
        <taxon>Ecdysozoa</taxon>
        <taxon>Nematoda</taxon>
        <taxon>Chromadorea</taxon>
        <taxon>Rhabditida</taxon>
        <taxon>Tylenchina</taxon>
        <taxon>Panagrolaimomorpha</taxon>
        <taxon>Panagrolaimoidea</taxon>
        <taxon>Panagrolaimidae</taxon>
        <taxon>Panagrolaimus</taxon>
    </lineage>
</organism>
<evidence type="ECO:0000313" key="2">
    <source>
        <dbReference type="WBParaSite" id="ES5_v2.g14177.t1"/>
    </source>
</evidence>
<sequence length="120" mass="13828">MLEMRKINNQEDFAKQDTSSSLNNSTLSLHIAAYENLNEASNECFEEERLKKKKEKYGLIKRCTNTRQIFAGSALIIQNPFEFPRQQEEKTHESEVTQFKASQSLLNPNSSESKLLLVKT</sequence>
<evidence type="ECO:0000313" key="1">
    <source>
        <dbReference type="Proteomes" id="UP000887579"/>
    </source>
</evidence>
<protein>
    <submittedName>
        <fullName evidence="2">Uncharacterized protein</fullName>
    </submittedName>
</protein>